<accession>A0AAU0URW8</accession>
<comment type="cofactor">
    <cofactor evidence="1">
        <name>a metal cation</name>
        <dbReference type="ChEBI" id="CHEBI:25213"/>
    </cofactor>
</comment>
<dbReference type="Pfam" id="PF00742">
    <property type="entry name" value="Homoserine_dh"/>
    <property type="match status" value="1"/>
</dbReference>
<evidence type="ECO:0000259" key="20">
    <source>
        <dbReference type="PROSITE" id="PS51671"/>
    </source>
</evidence>
<dbReference type="FunFam" id="3.40.50.720:FF:000062">
    <property type="entry name" value="Homoserine dehydrogenase"/>
    <property type="match status" value="1"/>
</dbReference>
<evidence type="ECO:0000256" key="14">
    <source>
        <dbReference type="ARBA" id="ARBA00023167"/>
    </source>
</evidence>
<evidence type="ECO:0000256" key="12">
    <source>
        <dbReference type="ARBA" id="ARBA00023027"/>
    </source>
</evidence>
<dbReference type="SUPFAM" id="SSF55021">
    <property type="entry name" value="ACT-like"/>
    <property type="match status" value="1"/>
</dbReference>
<comment type="catalytic activity">
    <reaction evidence="15">
        <text>L-homoserine + NADP(+) = L-aspartate 4-semialdehyde + NADPH + H(+)</text>
        <dbReference type="Rhea" id="RHEA:15761"/>
        <dbReference type="ChEBI" id="CHEBI:15378"/>
        <dbReference type="ChEBI" id="CHEBI:57476"/>
        <dbReference type="ChEBI" id="CHEBI:57783"/>
        <dbReference type="ChEBI" id="CHEBI:58349"/>
        <dbReference type="ChEBI" id="CHEBI:537519"/>
        <dbReference type="EC" id="1.1.1.3"/>
    </reaction>
    <physiologicalReaction direction="right-to-left" evidence="15">
        <dbReference type="Rhea" id="RHEA:15763"/>
    </physiologicalReaction>
</comment>
<comment type="similarity">
    <text evidence="4 19">Belongs to the homoserine dehydrogenase family.</text>
</comment>
<evidence type="ECO:0000256" key="13">
    <source>
        <dbReference type="ARBA" id="ARBA00023053"/>
    </source>
</evidence>
<dbReference type="Gene3D" id="3.30.70.260">
    <property type="match status" value="1"/>
</dbReference>
<evidence type="ECO:0000256" key="17">
    <source>
        <dbReference type="PIRSR" id="PIRSR000098-2"/>
    </source>
</evidence>
<dbReference type="InterPro" id="IPR036291">
    <property type="entry name" value="NAD(P)-bd_dom_sf"/>
</dbReference>
<evidence type="ECO:0000313" key="22">
    <source>
        <dbReference type="Proteomes" id="UP001329915"/>
    </source>
</evidence>
<keyword evidence="12" id="KW-0520">NAD</keyword>
<dbReference type="RefSeq" id="WP_366922335.1">
    <property type="nucleotide sequence ID" value="NZ_CP121694.1"/>
</dbReference>
<evidence type="ECO:0000256" key="7">
    <source>
        <dbReference type="ARBA" id="ARBA00022605"/>
    </source>
</evidence>
<dbReference type="InterPro" id="IPR019811">
    <property type="entry name" value="HDH_CS"/>
</dbReference>
<evidence type="ECO:0000256" key="18">
    <source>
        <dbReference type="RuleBase" id="RU000579"/>
    </source>
</evidence>
<evidence type="ECO:0000256" key="19">
    <source>
        <dbReference type="RuleBase" id="RU004171"/>
    </source>
</evidence>
<feature type="active site" description="Proton donor" evidence="16">
    <location>
        <position position="210"/>
    </location>
</feature>
<dbReference type="InterPro" id="IPR001342">
    <property type="entry name" value="HDH_cat"/>
</dbReference>
<proteinExistence type="inferred from homology"/>
<dbReference type="Gene3D" id="3.30.360.10">
    <property type="entry name" value="Dihydrodipicolinate Reductase, domain 2"/>
    <property type="match status" value="1"/>
</dbReference>
<evidence type="ECO:0000256" key="10">
    <source>
        <dbReference type="ARBA" id="ARBA00022857"/>
    </source>
</evidence>
<dbReference type="FunFam" id="3.30.360.10:FF:000005">
    <property type="entry name" value="Homoserine dehydrogenase"/>
    <property type="match status" value="1"/>
</dbReference>
<evidence type="ECO:0000256" key="5">
    <source>
        <dbReference type="ARBA" id="ARBA00013213"/>
    </source>
</evidence>
<dbReference type="InterPro" id="IPR045865">
    <property type="entry name" value="ACT-like_dom_sf"/>
</dbReference>
<name>A0AAU0URW8_9FIRM</name>
<comment type="pathway">
    <text evidence="2 18">Amino-acid biosynthesis; L-threonine biosynthesis; L-threonine from L-aspartate: step 3/5.</text>
</comment>
<dbReference type="EMBL" id="CP121694">
    <property type="protein sequence ID" value="WRO22941.1"/>
    <property type="molecule type" value="Genomic_DNA"/>
</dbReference>
<comment type="pathway">
    <text evidence="3 18">Amino-acid biosynthesis; L-methionine biosynthesis via de novo pathway; L-homoserine from L-aspartate: step 3/3.</text>
</comment>
<dbReference type="PIRSF" id="PIRSF000098">
    <property type="entry name" value="Homoser_dehydrog"/>
    <property type="match status" value="1"/>
</dbReference>
<dbReference type="GO" id="GO:0050661">
    <property type="term" value="F:NADP binding"/>
    <property type="evidence" value="ECO:0007669"/>
    <property type="project" value="InterPro"/>
</dbReference>
<evidence type="ECO:0000256" key="1">
    <source>
        <dbReference type="ARBA" id="ARBA00001920"/>
    </source>
</evidence>
<evidence type="ECO:0000256" key="6">
    <source>
        <dbReference type="ARBA" id="ARBA00013376"/>
    </source>
</evidence>
<dbReference type="GO" id="GO:0009086">
    <property type="term" value="P:methionine biosynthetic process"/>
    <property type="evidence" value="ECO:0007669"/>
    <property type="project" value="UniProtKB-KW"/>
</dbReference>
<dbReference type="InterPro" id="IPR002912">
    <property type="entry name" value="ACT_dom"/>
</dbReference>
<evidence type="ECO:0000256" key="16">
    <source>
        <dbReference type="PIRSR" id="PIRSR000098-1"/>
    </source>
</evidence>
<keyword evidence="9" id="KW-0479">Metal-binding</keyword>
<gene>
    <name evidence="21" type="ORF">MFMK1_002787</name>
</gene>
<dbReference type="AlphaFoldDB" id="A0AAU0URW8"/>
<dbReference type="PANTHER" id="PTHR43331:SF1">
    <property type="entry name" value="HOMOSERINE DEHYDROGENASE"/>
    <property type="match status" value="1"/>
</dbReference>
<dbReference type="EC" id="1.1.1.3" evidence="5 18"/>
<dbReference type="KEGG" id="dbc:MFMK1_002787"/>
<dbReference type="PROSITE" id="PS51671">
    <property type="entry name" value="ACT"/>
    <property type="match status" value="1"/>
</dbReference>
<dbReference type="GO" id="GO:0009088">
    <property type="term" value="P:threonine biosynthetic process"/>
    <property type="evidence" value="ECO:0007669"/>
    <property type="project" value="UniProtKB-KW"/>
</dbReference>
<dbReference type="GO" id="GO:0004412">
    <property type="term" value="F:homoserine dehydrogenase activity"/>
    <property type="evidence" value="ECO:0007669"/>
    <property type="project" value="UniProtKB-EC"/>
</dbReference>
<evidence type="ECO:0000256" key="11">
    <source>
        <dbReference type="ARBA" id="ARBA00023002"/>
    </source>
</evidence>
<keyword evidence="10 17" id="KW-0521">NADP</keyword>
<evidence type="ECO:0000256" key="15">
    <source>
        <dbReference type="ARBA" id="ARBA00048841"/>
    </source>
</evidence>
<dbReference type="Pfam" id="PF03447">
    <property type="entry name" value="NAD_binding_3"/>
    <property type="match status" value="1"/>
</dbReference>
<evidence type="ECO:0000256" key="3">
    <source>
        <dbReference type="ARBA" id="ARBA00005062"/>
    </source>
</evidence>
<keyword evidence="8 18" id="KW-0791">Threonine biosynthesis</keyword>
<feature type="domain" description="ACT" evidence="20">
    <location>
        <begin position="355"/>
        <end position="435"/>
    </location>
</feature>
<evidence type="ECO:0000256" key="4">
    <source>
        <dbReference type="ARBA" id="ARBA00006753"/>
    </source>
</evidence>
<keyword evidence="13" id="KW-0915">Sodium</keyword>
<keyword evidence="22" id="KW-1185">Reference proteome</keyword>
<evidence type="ECO:0000313" key="21">
    <source>
        <dbReference type="EMBL" id="WRO22941.1"/>
    </source>
</evidence>
<dbReference type="NCBIfam" id="NF004976">
    <property type="entry name" value="PRK06349.1"/>
    <property type="match status" value="1"/>
</dbReference>
<keyword evidence="11 18" id="KW-0560">Oxidoreductase</keyword>
<dbReference type="Pfam" id="PF01842">
    <property type="entry name" value="ACT"/>
    <property type="match status" value="1"/>
</dbReference>
<dbReference type="InterPro" id="IPR016204">
    <property type="entry name" value="HDH"/>
</dbReference>
<dbReference type="InterPro" id="IPR005106">
    <property type="entry name" value="Asp/hSer_DH_NAD-bd"/>
</dbReference>
<keyword evidence="14 18" id="KW-0486">Methionine biosynthesis</keyword>
<dbReference type="SUPFAM" id="SSF55347">
    <property type="entry name" value="Glyceraldehyde-3-phosphate dehydrogenase-like, C-terminal domain"/>
    <property type="match status" value="1"/>
</dbReference>
<evidence type="ECO:0000256" key="9">
    <source>
        <dbReference type="ARBA" id="ARBA00022723"/>
    </source>
</evidence>
<dbReference type="PANTHER" id="PTHR43331">
    <property type="entry name" value="HOMOSERINE DEHYDROGENASE"/>
    <property type="match status" value="1"/>
</dbReference>
<organism evidence="21 22">
    <name type="scientific">Metallumcola ferriviriculae</name>
    <dbReference type="NCBI Taxonomy" id="3039180"/>
    <lineage>
        <taxon>Bacteria</taxon>
        <taxon>Bacillati</taxon>
        <taxon>Bacillota</taxon>
        <taxon>Clostridia</taxon>
        <taxon>Neomoorellales</taxon>
        <taxon>Desulfitibacteraceae</taxon>
        <taxon>Metallumcola</taxon>
    </lineage>
</organism>
<keyword evidence="7 18" id="KW-0028">Amino-acid biosynthesis</keyword>
<dbReference type="Proteomes" id="UP001329915">
    <property type="component" value="Chromosome"/>
</dbReference>
<feature type="binding site" evidence="17">
    <location>
        <position position="195"/>
    </location>
    <ligand>
        <name>L-homoserine</name>
        <dbReference type="ChEBI" id="CHEBI:57476"/>
    </ligand>
</feature>
<dbReference type="SUPFAM" id="SSF51735">
    <property type="entry name" value="NAD(P)-binding Rossmann-fold domains"/>
    <property type="match status" value="1"/>
</dbReference>
<dbReference type="PROSITE" id="PS01042">
    <property type="entry name" value="HOMOSER_DHGENASE"/>
    <property type="match status" value="1"/>
</dbReference>
<evidence type="ECO:0000256" key="2">
    <source>
        <dbReference type="ARBA" id="ARBA00005056"/>
    </source>
</evidence>
<dbReference type="CDD" id="cd04881">
    <property type="entry name" value="ACT_HSDH-Hom"/>
    <property type="match status" value="1"/>
</dbReference>
<feature type="binding site" evidence="17">
    <location>
        <position position="110"/>
    </location>
    <ligand>
        <name>NADPH</name>
        <dbReference type="ChEBI" id="CHEBI:57783"/>
    </ligand>
</feature>
<dbReference type="Gene3D" id="3.40.50.720">
    <property type="entry name" value="NAD(P)-binding Rossmann-like Domain"/>
    <property type="match status" value="1"/>
</dbReference>
<reference evidence="21 22" key="1">
    <citation type="submission" date="2023-04" db="EMBL/GenBank/DDBJ databases">
        <authorList>
            <person name="Hsu D."/>
        </authorList>
    </citation>
    <scope>NUCLEOTIDE SEQUENCE [LARGE SCALE GENOMIC DNA]</scope>
    <source>
        <strain evidence="21 22">MK1</strain>
    </source>
</reference>
<evidence type="ECO:0000256" key="8">
    <source>
        <dbReference type="ARBA" id="ARBA00022697"/>
    </source>
</evidence>
<sequence length="435" mass="46465">MVTNSQAPIKVGMLGMGTVGRGVYKILTGNADLITARAGRPVQIEKIVVRDTTKSRGVTVPDGVLTADAAAVLENPDIDIVVELMGGNEPAKEYILKALKAGKQVVTANKDLIAGYGKELFDAEKEHDTDLMFEASVAGGIPIIRPLKMCLAGNKVTDVMGIINGTTNYILTKMTRFGSDFNDVLKEAQALGYAESDPTADVEGHDAARKIAILASIAFNTRVTSRDVYVEGITRIDATDIKYATELGYIVKLLGIAKERDGEVEVRVHPVFIPGSHPLAAVSDANNAIFVAGDAVGETMFYGPGAGEMPTASAVVGDIMEVARNITGGVNGRISCTCFEEKPIKPIGLVESKYYLRLMVKDRPGVLASIASVLGNHNVSIDTVLQKRSDGDIAEVVLIIHRVEEQNLRDALTIMEGMSITKRVANVIRVEGEDA</sequence>
<dbReference type="GO" id="GO:0046872">
    <property type="term" value="F:metal ion binding"/>
    <property type="evidence" value="ECO:0007669"/>
    <property type="project" value="UniProtKB-KW"/>
</dbReference>
<protein>
    <recommendedName>
        <fullName evidence="6 18">Homoserine dehydrogenase</fullName>
        <ecNumber evidence="5 18">1.1.1.3</ecNumber>
    </recommendedName>
</protein>